<sequence length="256" mass="27088">MPHTEKVGPKALVKGVQLLQLLADHPPGLSLDALSEGAGMPKPTVHRLVAALAESGLTRYDATEGRYRLDHGVLPLAGAFLEGVDVRRVCLPHLRELAEASGETCHLGVRDGLQIVYIDKCEARWPVRMYSRIGATNPLHCTGLGKAVLSRSDPALVDEVVAAGLTARTPATLTDPSELHAELERARTRGWAVDDVENEAGIRCVAAPVLDWEGQVAAAMSVAGPATRMDDGALDRLGPLVRDAARAASRDLGAGP</sequence>
<dbReference type="SUPFAM" id="SSF46785">
    <property type="entry name" value="Winged helix' DNA-binding domain"/>
    <property type="match status" value="1"/>
</dbReference>
<proteinExistence type="predicted"/>
<evidence type="ECO:0000256" key="1">
    <source>
        <dbReference type="ARBA" id="ARBA00023015"/>
    </source>
</evidence>
<feature type="domain" description="HTH iclR-type" evidence="4">
    <location>
        <begin position="9"/>
        <end position="71"/>
    </location>
</feature>
<evidence type="ECO:0000259" key="5">
    <source>
        <dbReference type="PROSITE" id="PS51078"/>
    </source>
</evidence>
<evidence type="ECO:0000313" key="6">
    <source>
        <dbReference type="EMBL" id="MBE2999391.1"/>
    </source>
</evidence>
<feature type="domain" description="IclR-ED" evidence="5">
    <location>
        <begin position="72"/>
        <end position="254"/>
    </location>
</feature>
<dbReference type="Pfam" id="PF09339">
    <property type="entry name" value="HTH_IclR"/>
    <property type="match status" value="1"/>
</dbReference>
<dbReference type="PANTHER" id="PTHR30136">
    <property type="entry name" value="HELIX-TURN-HELIX TRANSCRIPTIONAL REGULATOR, ICLR FAMILY"/>
    <property type="match status" value="1"/>
</dbReference>
<dbReference type="SUPFAM" id="SSF55781">
    <property type="entry name" value="GAF domain-like"/>
    <property type="match status" value="1"/>
</dbReference>
<dbReference type="InterPro" id="IPR005471">
    <property type="entry name" value="Tscrpt_reg_IclR_N"/>
</dbReference>
<dbReference type="RefSeq" id="WP_193122028.1">
    <property type="nucleotide sequence ID" value="NZ_JADBGI010000009.1"/>
</dbReference>
<accession>A0ABR9P6C4</accession>
<dbReference type="InterPro" id="IPR029016">
    <property type="entry name" value="GAF-like_dom_sf"/>
</dbReference>
<dbReference type="Gene3D" id="3.30.450.40">
    <property type="match status" value="1"/>
</dbReference>
<dbReference type="Gene3D" id="1.10.10.10">
    <property type="entry name" value="Winged helix-like DNA-binding domain superfamily/Winged helix DNA-binding domain"/>
    <property type="match status" value="1"/>
</dbReference>
<dbReference type="PANTHER" id="PTHR30136:SF24">
    <property type="entry name" value="HTH-TYPE TRANSCRIPTIONAL REPRESSOR ALLR"/>
    <property type="match status" value="1"/>
</dbReference>
<keyword evidence="1" id="KW-0805">Transcription regulation</keyword>
<dbReference type="SMART" id="SM00346">
    <property type="entry name" value="HTH_ICLR"/>
    <property type="match status" value="1"/>
</dbReference>
<dbReference type="InterPro" id="IPR014757">
    <property type="entry name" value="Tscrpt_reg_IclR_C"/>
</dbReference>
<evidence type="ECO:0000259" key="4">
    <source>
        <dbReference type="PROSITE" id="PS51077"/>
    </source>
</evidence>
<comment type="caution">
    <text evidence="6">The sequence shown here is derived from an EMBL/GenBank/DDBJ whole genome shotgun (WGS) entry which is preliminary data.</text>
</comment>
<dbReference type="InterPro" id="IPR036388">
    <property type="entry name" value="WH-like_DNA-bd_sf"/>
</dbReference>
<name>A0ABR9P6C4_9ACTN</name>
<dbReference type="InterPro" id="IPR050707">
    <property type="entry name" value="HTH_MetabolicPath_Reg"/>
</dbReference>
<protein>
    <submittedName>
        <fullName evidence="6">IclR family transcriptional regulator</fullName>
    </submittedName>
</protein>
<dbReference type="Proteomes" id="UP000806528">
    <property type="component" value="Unassembled WGS sequence"/>
</dbReference>
<dbReference type="Pfam" id="PF01614">
    <property type="entry name" value="IclR_C"/>
    <property type="match status" value="1"/>
</dbReference>
<keyword evidence="7" id="KW-1185">Reference proteome</keyword>
<evidence type="ECO:0000313" key="7">
    <source>
        <dbReference type="Proteomes" id="UP000806528"/>
    </source>
</evidence>
<dbReference type="PROSITE" id="PS51077">
    <property type="entry name" value="HTH_ICLR"/>
    <property type="match status" value="1"/>
</dbReference>
<dbReference type="PROSITE" id="PS51078">
    <property type="entry name" value="ICLR_ED"/>
    <property type="match status" value="1"/>
</dbReference>
<organism evidence="6 7">
    <name type="scientific">Nocardiopsis coralli</name>
    <dbReference type="NCBI Taxonomy" id="2772213"/>
    <lineage>
        <taxon>Bacteria</taxon>
        <taxon>Bacillati</taxon>
        <taxon>Actinomycetota</taxon>
        <taxon>Actinomycetes</taxon>
        <taxon>Streptosporangiales</taxon>
        <taxon>Nocardiopsidaceae</taxon>
        <taxon>Nocardiopsis</taxon>
    </lineage>
</organism>
<reference evidence="6 7" key="1">
    <citation type="submission" date="2020-09" db="EMBL/GenBank/DDBJ databases">
        <title>Diversity and distribution of actinomycetes associated with coral in the coast of Hainan.</title>
        <authorList>
            <person name="Li F."/>
        </authorList>
    </citation>
    <scope>NUCLEOTIDE SEQUENCE [LARGE SCALE GENOMIC DNA]</scope>
    <source>
        <strain evidence="6 7">HNM0947</strain>
    </source>
</reference>
<dbReference type="EMBL" id="JADBGI010000009">
    <property type="protein sequence ID" value="MBE2999391.1"/>
    <property type="molecule type" value="Genomic_DNA"/>
</dbReference>
<keyword evidence="3" id="KW-0804">Transcription</keyword>
<evidence type="ECO:0000256" key="2">
    <source>
        <dbReference type="ARBA" id="ARBA00023125"/>
    </source>
</evidence>
<dbReference type="InterPro" id="IPR011991">
    <property type="entry name" value="ArsR-like_HTH"/>
</dbReference>
<dbReference type="CDD" id="cd00090">
    <property type="entry name" value="HTH_ARSR"/>
    <property type="match status" value="1"/>
</dbReference>
<gene>
    <name evidence="6" type="ORF">IDM40_11840</name>
</gene>
<keyword evidence="2" id="KW-0238">DNA-binding</keyword>
<dbReference type="InterPro" id="IPR036390">
    <property type="entry name" value="WH_DNA-bd_sf"/>
</dbReference>
<evidence type="ECO:0000256" key="3">
    <source>
        <dbReference type="ARBA" id="ARBA00023163"/>
    </source>
</evidence>